<reference evidence="2" key="1">
    <citation type="submission" date="2018-11" db="EMBL/GenBank/DDBJ databases">
        <title>Comparative genomics of Parolsenella catena and Libanicoccus massiliensis: Reclassification of Libanicoccus massiliensis as Parolsenella massiliensis comb. nov.</title>
        <authorList>
            <person name="Sakamoto M."/>
            <person name="Ikeyama N."/>
            <person name="Murakami T."/>
            <person name="Mori H."/>
            <person name="Yuki M."/>
            <person name="Ohkuma M."/>
        </authorList>
    </citation>
    <scope>NUCLEOTIDE SEQUENCE [LARGE SCALE GENOMIC DNA]</scope>
    <source>
        <strain evidence="2">JCM 31932</strain>
    </source>
</reference>
<organism evidence="1 2">
    <name type="scientific">Parolsenella catena</name>
    <dbReference type="NCBI Taxonomy" id="2003188"/>
    <lineage>
        <taxon>Bacteria</taxon>
        <taxon>Bacillati</taxon>
        <taxon>Actinomycetota</taxon>
        <taxon>Coriobacteriia</taxon>
        <taxon>Coriobacteriales</taxon>
        <taxon>Atopobiaceae</taxon>
        <taxon>Parolsenella</taxon>
    </lineage>
</organism>
<keyword evidence="2" id="KW-1185">Reference proteome</keyword>
<dbReference type="AlphaFoldDB" id="A0A3G9K2J4"/>
<sequence>MISYTVLSDKTSRETHPKTGLPIIHRTWVVLISGAFYYLSWLSCAPDHELPECMAFACDETGHVDEWLSLACCYCVNPHVAFAEVMDQLLGLEAA</sequence>
<dbReference type="OrthoDB" id="9833511at2"/>
<accession>A0A3G9K2J4</accession>
<dbReference type="RefSeq" id="WP_126422659.1">
    <property type="nucleotide sequence ID" value="NZ_AP019367.1"/>
</dbReference>
<protein>
    <submittedName>
        <fullName evidence="1">Uncharacterized protein</fullName>
    </submittedName>
</protein>
<dbReference type="KEGG" id="pcat:Pcatena_12530"/>
<dbReference type="EMBL" id="AP019367">
    <property type="protein sequence ID" value="BBH50666.1"/>
    <property type="molecule type" value="Genomic_DNA"/>
</dbReference>
<proteinExistence type="predicted"/>
<gene>
    <name evidence="1" type="ORF">Pcatena_12530</name>
</gene>
<dbReference type="GeneID" id="88849389"/>
<evidence type="ECO:0000313" key="1">
    <source>
        <dbReference type="EMBL" id="BBH50666.1"/>
    </source>
</evidence>
<dbReference type="Proteomes" id="UP000273154">
    <property type="component" value="Chromosome"/>
</dbReference>
<evidence type="ECO:0000313" key="2">
    <source>
        <dbReference type="Proteomes" id="UP000273154"/>
    </source>
</evidence>
<name>A0A3G9K2J4_9ACTN</name>